<dbReference type="RefSeq" id="WP_025357105.1">
    <property type="nucleotide sequence ID" value="NZ_BAAABQ010000042.1"/>
</dbReference>
<proteinExistence type="predicted"/>
<comment type="caution">
    <text evidence="1">The sequence shown here is derived from an EMBL/GenBank/DDBJ whole genome shotgun (WGS) entry which is preliminary data.</text>
</comment>
<accession>A0ABR6BYQ4</accession>
<evidence type="ECO:0000313" key="2">
    <source>
        <dbReference type="Proteomes" id="UP000517916"/>
    </source>
</evidence>
<organism evidence="1 2">
    <name type="scientific">Kutzneria viridogrisea</name>
    <dbReference type="NCBI Taxonomy" id="47990"/>
    <lineage>
        <taxon>Bacteria</taxon>
        <taxon>Bacillati</taxon>
        <taxon>Actinomycetota</taxon>
        <taxon>Actinomycetes</taxon>
        <taxon>Pseudonocardiales</taxon>
        <taxon>Pseudonocardiaceae</taxon>
        <taxon>Kutzneria</taxon>
    </lineage>
</organism>
<dbReference type="EMBL" id="JACJID010000010">
    <property type="protein sequence ID" value="MBA8932042.1"/>
    <property type="molecule type" value="Genomic_DNA"/>
</dbReference>
<evidence type="ECO:0000313" key="1">
    <source>
        <dbReference type="EMBL" id="MBA8932042.1"/>
    </source>
</evidence>
<reference evidence="1 2" key="1">
    <citation type="submission" date="2020-08" db="EMBL/GenBank/DDBJ databases">
        <title>Genomic Encyclopedia of Archaeal and Bacterial Type Strains, Phase II (KMG-II): from individual species to whole genera.</title>
        <authorList>
            <person name="Goeker M."/>
        </authorList>
    </citation>
    <scope>NUCLEOTIDE SEQUENCE [LARGE SCALE GENOMIC DNA]</scope>
    <source>
        <strain evidence="1 2">DSM 43850</strain>
    </source>
</reference>
<keyword evidence="2" id="KW-1185">Reference proteome</keyword>
<protein>
    <submittedName>
        <fullName evidence="1">Uncharacterized protein</fullName>
    </submittedName>
</protein>
<name>A0ABR6BYQ4_9PSEU</name>
<gene>
    <name evidence="1" type="ORF">BC739_009301</name>
</gene>
<sequence>MREGGYPCGWLVRYRHRWHSTPRGPAAAKRVLSEATGTVSGHCLHDLHTGTTWVPVRQHEDDLGASRTVIRAEDILHACPPCEQ</sequence>
<dbReference type="Proteomes" id="UP000517916">
    <property type="component" value="Unassembled WGS sequence"/>
</dbReference>